<keyword evidence="4 6" id="KW-1133">Transmembrane helix</keyword>
<feature type="transmembrane region" description="Helical" evidence="6">
    <location>
        <begin position="207"/>
        <end position="226"/>
    </location>
</feature>
<feature type="transmembrane region" description="Helical" evidence="6">
    <location>
        <begin position="232"/>
        <end position="255"/>
    </location>
</feature>
<organism evidence="7 8">
    <name type="scientific">Anaeromicropila herbilytica</name>
    <dbReference type="NCBI Taxonomy" id="2785025"/>
    <lineage>
        <taxon>Bacteria</taxon>
        <taxon>Bacillati</taxon>
        <taxon>Bacillota</taxon>
        <taxon>Clostridia</taxon>
        <taxon>Lachnospirales</taxon>
        <taxon>Lachnospiraceae</taxon>
        <taxon>Anaeromicropila</taxon>
    </lineage>
</organism>
<comment type="subcellular location">
    <subcellularLocation>
        <location evidence="1">Membrane</location>
        <topology evidence="1">Multi-pass membrane protein</topology>
    </subcellularLocation>
</comment>
<dbReference type="EMBL" id="AP024169">
    <property type="protein sequence ID" value="BCN29108.1"/>
    <property type="molecule type" value="Genomic_DNA"/>
</dbReference>
<dbReference type="InterPro" id="IPR002549">
    <property type="entry name" value="AI-2E-like"/>
</dbReference>
<evidence type="ECO:0000256" key="6">
    <source>
        <dbReference type="SAM" id="Phobius"/>
    </source>
</evidence>
<dbReference type="AlphaFoldDB" id="A0A7R7ICL3"/>
<dbReference type="PANTHER" id="PTHR21716">
    <property type="entry name" value="TRANSMEMBRANE PROTEIN"/>
    <property type="match status" value="1"/>
</dbReference>
<evidence type="ECO:0000256" key="5">
    <source>
        <dbReference type="ARBA" id="ARBA00023136"/>
    </source>
</evidence>
<feature type="transmembrane region" description="Helical" evidence="6">
    <location>
        <begin position="137"/>
        <end position="164"/>
    </location>
</feature>
<name>A0A7R7ICL3_9FIRM</name>
<sequence>MSKFDNFIHHSLVKRIFSIILAGLILYLFKGMLNLLLLIFIITFIFGQLQKFLYDKINSHIHISRKLVTVIMYVVIVTFFTVTGIMYIPKVSQQLIDAIQLISTFNVDKLKGKINLDILNLISEEQINLYIKEGASYLLQLATTIGTFSFNFAISFLISFLFLLEKDEIVAFGKNLEHSKIAFLYRDMKHYGNIFLNSFGKVIELQIVIAFINSFLSVIALSIMGFPQALGLGLMIFILGLIPVAGVIISLVPLVIMAFNIGGTIKIIEVIVMIIVLHALESYVLNPKLMSAKTKIPVFIVFLILLISEHYLGIWGLLFGIPLFMFFLDVLDIKVRE</sequence>
<evidence type="ECO:0000256" key="4">
    <source>
        <dbReference type="ARBA" id="ARBA00022989"/>
    </source>
</evidence>
<dbReference type="KEGG" id="ahb:bsdtb5_04030"/>
<dbReference type="GO" id="GO:0055085">
    <property type="term" value="P:transmembrane transport"/>
    <property type="evidence" value="ECO:0007669"/>
    <property type="project" value="TreeGrafter"/>
</dbReference>
<evidence type="ECO:0000313" key="8">
    <source>
        <dbReference type="Proteomes" id="UP000595897"/>
    </source>
</evidence>
<feature type="transmembrane region" description="Helical" evidence="6">
    <location>
        <begin position="267"/>
        <end position="286"/>
    </location>
</feature>
<feature type="transmembrane region" description="Helical" evidence="6">
    <location>
        <begin position="66"/>
        <end position="88"/>
    </location>
</feature>
<evidence type="ECO:0000313" key="7">
    <source>
        <dbReference type="EMBL" id="BCN29108.1"/>
    </source>
</evidence>
<dbReference type="Pfam" id="PF01594">
    <property type="entry name" value="AI-2E_transport"/>
    <property type="match status" value="1"/>
</dbReference>
<dbReference type="GO" id="GO:0016020">
    <property type="term" value="C:membrane"/>
    <property type="evidence" value="ECO:0007669"/>
    <property type="project" value="UniProtKB-SubCell"/>
</dbReference>
<keyword evidence="8" id="KW-1185">Reference proteome</keyword>
<dbReference type="Proteomes" id="UP000595897">
    <property type="component" value="Chromosome"/>
</dbReference>
<dbReference type="RefSeq" id="WP_271714404.1">
    <property type="nucleotide sequence ID" value="NZ_AP024169.1"/>
</dbReference>
<protein>
    <submittedName>
        <fullName evidence="7">AI-2E family transporter</fullName>
    </submittedName>
</protein>
<gene>
    <name evidence="7" type="primary">ydbI</name>
    <name evidence="7" type="ORF">bsdtb5_04030</name>
</gene>
<feature type="transmembrane region" description="Helical" evidence="6">
    <location>
        <begin position="298"/>
        <end position="328"/>
    </location>
</feature>
<proteinExistence type="inferred from homology"/>
<evidence type="ECO:0000256" key="1">
    <source>
        <dbReference type="ARBA" id="ARBA00004141"/>
    </source>
</evidence>
<comment type="similarity">
    <text evidence="2">Belongs to the autoinducer-2 exporter (AI-2E) (TC 2.A.86) family.</text>
</comment>
<reference evidence="7 8" key="1">
    <citation type="submission" date="2020-11" db="EMBL/GenBank/DDBJ databases">
        <title>Draft genome sequencing of a Lachnospiraceae strain isolated from anoxic soil subjected to BSD treatment.</title>
        <authorList>
            <person name="Uek A."/>
            <person name="Tonouchi A."/>
        </authorList>
    </citation>
    <scope>NUCLEOTIDE SEQUENCE [LARGE SCALE GENOMIC DNA]</scope>
    <source>
        <strain evidence="7 8">TB5</strain>
    </source>
</reference>
<evidence type="ECO:0000256" key="3">
    <source>
        <dbReference type="ARBA" id="ARBA00022692"/>
    </source>
</evidence>
<dbReference type="PANTHER" id="PTHR21716:SF62">
    <property type="entry name" value="TRANSPORT PROTEIN YDBI-RELATED"/>
    <property type="match status" value="1"/>
</dbReference>
<keyword evidence="3 6" id="KW-0812">Transmembrane</keyword>
<evidence type="ECO:0000256" key="2">
    <source>
        <dbReference type="ARBA" id="ARBA00009773"/>
    </source>
</evidence>
<accession>A0A7R7ICL3</accession>
<feature type="transmembrane region" description="Helical" evidence="6">
    <location>
        <begin position="12"/>
        <end position="29"/>
    </location>
</feature>
<keyword evidence="5 6" id="KW-0472">Membrane</keyword>